<feature type="signal peptide" evidence="13">
    <location>
        <begin position="1"/>
        <end position="20"/>
    </location>
</feature>
<keyword evidence="8" id="KW-0449">Lipoprotein</keyword>
<dbReference type="STRING" id="1073090.A0A1L9S8X8"/>
<evidence type="ECO:0000256" key="10">
    <source>
        <dbReference type="ARBA" id="ARBA00068059"/>
    </source>
</evidence>
<evidence type="ECO:0000313" key="15">
    <source>
        <dbReference type="EMBL" id="OJJ43615.1"/>
    </source>
</evidence>
<evidence type="ECO:0000256" key="3">
    <source>
        <dbReference type="ARBA" id="ARBA00022622"/>
    </source>
</evidence>
<gene>
    <name evidence="15" type="ORF">ASPZODRAFT_136067</name>
</gene>
<feature type="chain" id="PRO_5012228388" description="Probable aspartic-type endopeptidase OPSB" evidence="13">
    <location>
        <begin position="21"/>
        <end position="476"/>
    </location>
</feature>
<dbReference type="GeneID" id="34610439"/>
<sequence length="476" mass="49811">MAIITPLLYALSLGLPAVHALTLHERDSPAVIGFDVQRRSVRNASPGWRDRLRRRSSTVSTTLYNEETMYLANISIGTPAQDVEVVLDTGSSDLWVNTPTSDLCSESTDECAYGTYDPDDSSTYSYVSSDFDITYGDGSSASGDYANDTVRIGGKTLKNFRLGIGLNSTTTDNLLGIGYPLDEAQASTDGTYPNLPRALVNAGYIKSSAYSLWLNDLDSGSGSILFGGVDSAKYSGTLETLPVQKVDGEYAAFVLALTGVALNSSGTVQKYSSSSLPLGVLLDSGTSLIYLADDLVEDLYTNLSVTYESEAGVGYVPCSLADEDYTLDFTFSSPTIRVDISELVLYDGDITYDDGTPACVFGIAPGGDTSILGDTFLRSAYVVYDLSNNEISLANTKFNVTDSDIKEIGTGTTAVPGATAVANPVTTLAKGADATEPVGVGSIPSSTGSVKGAAVALPVPCSIALAASLLALTLAL</sequence>
<evidence type="ECO:0000256" key="1">
    <source>
        <dbReference type="ARBA" id="ARBA00004609"/>
    </source>
</evidence>
<dbReference type="InterPro" id="IPR021109">
    <property type="entry name" value="Peptidase_aspartic_dom_sf"/>
</dbReference>
<evidence type="ECO:0000256" key="11">
    <source>
        <dbReference type="PIRSR" id="PIRSR601461-1"/>
    </source>
</evidence>
<dbReference type="PANTHER" id="PTHR47966:SF65">
    <property type="entry name" value="ASPARTIC-TYPE ENDOPEPTIDASE"/>
    <property type="match status" value="1"/>
</dbReference>
<dbReference type="InterPro" id="IPR033876">
    <property type="entry name" value="SAP-like"/>
</dbReference>
<dbReference type="GO" id="GO:0005886">
    <property type="term" value="C:plasma membrane"/>
    <property type="evidence" value="ECO:0007669"/>
    <property type="project" value="UniProtKB-SubCell"/>
</dbReference>
<evidence type="ECO:0000256" key="2">
    <source>
        <dbReference type="ARBA" id="ARBA00007447"/>
    </source>
</evidence>
<accession>A0A1L9S8X8</accession>
<feature type="domain" description="Peptidase A1" evidence="14">
    <location>
        <begin position="70"/>
        <end position="394"/>
    </location>
</feature>
<evidence type="ECO:0000256" key="7">
    <source>
        <dbReference type="ARBA" id="ARBA00022801"/>
    </source>
</evidence>
<dbReference type="RefSeq" id="XP_022578125.1">
    <property type="nucleotide sequence ID" value="XM_022723974.1"/>
</dbReference>
<dbReference type="EMBL" id="KV878351">
    <property type="protein sequence ID" value="OJJ43615.1"/>
    <property type="molecule type" value="Genomic_DNA"/>
</dbReference>
<dbReference type="CDD" id="cd05474">
    <property type="entry name" value="SAP_like"/>
    <property type="match status" value="1"/>
</dbReference>
<dbReference type="GO" id="GO:0004190">
    <property type="term" value="F:aspartic-type endopeptidase activity"/>
    <property type="evidence" value="ECO:0007669"/>
    <property type="project" value="UniProtKB-KW"/>
</dbReference>
<evidence type="ECO:0000259" key="14">
    <source>
        <dbReference type="PROSITE" id="PS51767"/>
    </source>
</evidence>
<comment type="similarity">
    <text evidence="2 12">Belongs to the peptidase A1 family.</text>
</comment>
<dbReference type="Pfam" id="PF00026">
    <property type="entry name" value="Asp"/>
    <property type="match status" value="1"/>
</dbReference>
<evidence type="ECO:0000256" key="12">
    <source>
        <dbReference type="RuleBase" id="RU000454"/>
    </source>
</evidence>
<keyword evidence="5 13" id="KW-0732">Signal</keyword>
<dbReference type="AlphaFoldDB" id="A0A1L9S8X8"/>
<dbReference type="SUPFAM" id="SSF50630">
    <property type="entry name" value="Acid proteases"/>
    <property type="match status" value="1"/>
</dbReference>
<keyword evidence="7 12" id="KW-0378">Hydrolase</keyword>
<evidence type="ECO:0000256" key="13">
    <source>
        <dbReference type="SAM" id="SignalP"/>
    </source>
</evidence>
<dbReference type="GO" id="GO:0098552">
    <property type="term" value="C:side of membrane"/>
    <property type="evidence" value="ECO:0007669"/>
    <property type="project" value="UniProtKB-KW"/>
</dbReference>
<evidence type="ECO:0000256" key="9">
    <source>
        <dbReference type="ARBA" id="ARBA00067536"/>
    </source>
</evidence>
<keyword evidence="6 12" id="KW-0064">Aspartyl protease</keyword>
<dbReference type="PRINTS" id="PR00792">
    <property type="entry name" value="PEPSIN"/>
</dbReference>
<evidence type="ECO:0000313" key="16">
    <source>
        <dbReference type="Proteomes" id="UP000184188"/>
    </source>
</evidence>
<dbReference type="Gene3D" id="2.40.70.10">
    <property type="entry name" value="Acid Proteases"/>
    <property type="match status" value="2"/>
</dbReference>
<dbReference type="PROSITE" id="PS51767">
    <property type="entry name" value="PEPTIDASE_A1"/>
    <property type="match status" value="1"/>
</dbReference>
<dbReference type="PROSITE" id="PS00141">
    <property type="entry name" value="ASP_PROTEASE"/>
    <property type="match status" value="2"/>
</dbReference>
<dbReference type="InterPro" id="IPR033121">
    <property type="entry name" value="PEPTIDASE_A1"/>
</dbReference>
<keyword evidence="3" id="KW-0472">Membrane</keyword>
<keyword evidence="4 12" id="KW-0645">Protease</keyword>
<dbReference type="InterPro" id="IPR001969">
    <property type="entry name" value="Aspartic_peptidase_AS"/>
</dbReference>
<dbReference type="PANTHER" id="PTHR47966">
    <property type="entry name" value="BETA-SITE APP-CLEAVING ENZYME, ISOFORM A-RELATED"/>
    <property type="match status" value="1"/>
</dbReference>
<dbReference type="Proteomes" id="UP000184188">
    <property type="component" value="Unassembled WGS sequence"/>
</dbReference>
<organism evidence="15 16">
    <name type="scientific">Penicilliopsis zonata CBS 506.65</name>
    <dbReference type="NCBI Taxonomy" id="1073090"/>
    <lineage>
        <taxon>Eukaryota</taxon>
        <taxon>Fungi</taxon>
        <taxon>Dikarya</taxon>
        <taxon>Ascomycota</taxon>
        <taxon>Pezizomycotina</taxon>
        <taxon>Eurotiomycetes</taxon>
        <taxon>Eurotiomycetidae</taxon>
        <taxon>Eurotiales</taxon>
        <taxon>Aspergillaceae</taxon>
        <taxon>Penicilliopsis</taxon>
    </lineage>
</organism>
<dbReference type="OrthoDB" id="771136at2759"/>
<dbReference type="VEuPathDB" id="FungiDB:ASPZODRAFT_136067"/>
<feature type="active site" evidence="11">
    <location>
        <position position="283"/>
    </location>
</feature>
<evidence type="ECO:0000256" key="5">
    <source>
        <dbReference type="ARBA" id="ARBA00022729"/>
    </source>
</evidence>
<name>A0A1L9S8X8_9EURO</name>
<keyword evidence="3" id="KW-0336">GPI-anchor</keyword>
<proteinExistence type="inferred from homology"/>
<keyword evidence="3" id="KW-0325">Glycoprotein</keyword>
<dbReference type="GO" id="GO:0006508">
    <property type="term" value="P:proteolysis"/>
    <property type="evidence" value="ECO:0007669"/>
    <property type="project" value="UniProtKB-KW"/>
</dbReference>
<evidence type="ECO:0000256" key="4">
    <source>
        <dbReference type="ARBA" id="ARBA00022670"/>
    </source>
</evidence>
<dbReference type="InterPro" id="IPR001461">
    <property type="entry name" value="Aspartic_peptidase_A1"/>
</dbReference>
<protein>
    <recommendedName>
        <fullName evidence="10">Probable aspartic-type endopeptidase OPSB</fullName>
    </recommendedName>
    <alternativeName>
        <fullName evidence="9">Probable aspartic-type endopeptidase opsB</fullName>
    </alternativeName>
</protein>
<keyword evidence="16" id="KW-1185">Reference proteome</keyword>
<evidence type="ECO:0000256" key="6">
    <source>
        <dbReference type="ARBA" id="ARBA00022750"/>
    </source>
</evidence>
<feature type="active site" evidence="11">
    <location>
        <position position="88"/>
    </location>
</feature>
<reference evidence="16" key="1">
    <citation type="journal article" date="2017" name="Genome Biol.">
        <title>Comparative genomics reveals high biological diversity and specific adaptations in the industrially and medically important fungal genus Aspergillus.</title>
        <authorList>
            <person name="de Vries R.P."/>
            <person name="Riley R."/>
            <person name="Wiebenga A."/>
            <person name="Aguilar-Osorio G."/>
            <person name="Amillis S."/>
            <person name="Uchima C.A."/>
            <person name="Anderluh G."/>
            <person name="Asadollahi M."/>
            <person name="Askin M."/>
            <person name="Barry K."/>
            <person name="Battaglia E."/>
            <person name="Bayram O."/>
            <person name="Benocci T."/>
            <person name="Braus-Stromeyer S.A."/>
            <person name="Caldana C."/>
            <person name="Canovas D."/>
            <person name="Cerqueira G.C."/>
            <person name="Chen F."/>
            <person name="Chen W."/>
            <person name="Choi C."/>
            <person name="Clum A."/>
            <person name="Dos Santos R.A."/>
            <person name="Damasio A.R."/>
            <person name="Diallinas G."/>
            <person name="Emri T."/>
            <person name="Fekete E."/>
            <person name="Flipphi M."/>
            <person name="Freyberg S."/>
            <person name="Gallo A."/>
            <person name="Gournas C."/>
            <person name="Habgood R."/>
            <person name="Hainaut M."/>
            <person name="Harispe M.L."/>
            <person name="Henrissat B."/>
            <person name="Hilden K.S."/>
            <person name="Hope R."/>
            <person name="Hossain A."/>
            <person name="Karabika E."/>
            <person name="Karaffa L."/>
            <person name="Karanyi Z."/>
            <person name="Krasevec N."/>
            <person name="Kuo A."/>
            <person name="Kusch H."/>
            <person name="LaButti K."/>
            <person name="Lagendijk E.L."/>
            <person name="Lapidus A."/>
            <person name="Levasseur A."/>
            <person name="Lindquist E."/>
            <person name="Lipzen A."/>
            <person name="Logrieco A.F."/>
            <person name="MacCabe A."/>
            <person name="Maekelae M.R."/>
            <person name="Malavazi I."/>
            <person name="Melin P."/>
            <person name="Meyer V."/>
            <person name="Mielnichuk N."/>
            <person name="Miskei M."/>
            <person name="Molnar A.P."/>
            <person name="Mule G."/>
            <person name="Ngan C.Y."/>
            <person name="Orejas M."/>
            <person name="Orosz E."/>
            <person name="Ouedraogo J.P."/>
            <person name="Overkamp K.M."/>
            <person name="Park H.-S."/>
            <person name="Perrone G."/>
            <person name="Piumi F."/>
            <person name="Punt P.J."/>
            <person name="Ram A.F."/>
            <person name="Ramon A."/>
            <person name="Rauscher S."/>
            <person name="Record E."/>
            <person name="Riano-Pachon D.M."/>
            <person name="Robert V."/>
            <person name="Roehrig J."/>
            <person name="Ruller R."/>
            <person name="Salamov A."/>
            <person name="Salih N.S."/>
            <person name="Samson R.A."/>
            <person name="Sandor E."/>
            <person name="Sanguinetti M."/>
            <person name="Schuetze T."/>
            <person name="Sepcic K."/>
            <person name="Shelest E."/>
            <person name="Sherlock G."/>
            <person name="Sophianopoulou V."/>
            <person name="Squina F.M."/>
            <person name="Sun H."/>
            <person name="Susca A."/>
            <person name="Todd R.B."/>
            <person name="Tsang A."/>
            <person name="Unkles S.E."/>
            <person name="van de Wiele N."/>
            <person name="van Rossen-Uffink D."/>
            <person name="Oliveira J.V."/>
            <person name="Vesth T.C."/>
            <person name="Visser J."/>
            <person name="Yu J.-H."/>
            <person name="Zhou M."/>
            <person name="Andersen M.R."/>
            <person name="Archer D.B."/>
            <person name="Baker S.E."/>
            <person name="Benoit I."/>
            <person name="Brakhage A.A."/>
            <person name="Braus G.H."/>
            <person name="Fischer R."/>
            <person name="Frisvad J.C."/>
            <person name="Goldman G.H."/>
            <person name="Houbraken J."/>
            <person name="Oakley B."/>
            <person name="Pocsi I."/>
            <person name="Scazzocchio C."/>
            <person name="Seiboth B."/>
            <person name="vanKuyk P.A."/>
            <person name="Wortman J."/>
            <person name="Dyer P.S."/>
            <person name="Grigoriev I.V."/>
        </authorList>
    </citation>
    <scope>NUCLEOTIDE SEQUENCE [LARGE SCALE GENOMIC DNA]</scope>
    <source>
        <strain evidence="16">CBS 506.65</strain>
    </source>
</reference>
<dbReference type="FunFam" id="2.40.70.10:FF:000011">
    <property type="entry name" value="Aspartic protease"/>
    <property type="match status" value="1"/>
</dbReference>
<evidence type="ECO:0000256" key="8">
    <source>
        <dbReference type="ARBA" id="ARBA00023288"/>
    </source>
</evidence>
<comment type="subcellular location">
    <subcellularLocation>
        <location evidence="1">Cell membrane</location>
        <topology evidence="1">Lipid-anchor</topology>
        <topology evidence="1">GPI-anchor</topology>
    </subcellularLocation>
</comment>